<name>A0A9Q0JDZ1_9ROSI</name>
<dbReference type="Proteomes" id="UP001141552">
    <property type="component" value="Unassembled WGS sequence"/>
</dbReference>
<evidence type="ECO:0000313" key="3">
    <source>
        <dbReference type="Proteomes" id="UP001141552"/>
    </source>
</evidence>
<accession>A0A9Q0JDZ1</accession>
<dbReference type="AlphaFoldDB" id="A0A9Q0JDZ1"/>
<evidence type="ECO:0000313" key="2">
    <source>
        <dbReference type="EMBL" id="KAJ4838078.1"/>
    </source>
</evidence>
<reference evidence="2" key="1">
    <citation type="submission" date="2022-02" db="EMBL/GenBank/DDBJ databases">
        <authorList>
            <person name="Henning P.M."/>
            <person name="McCubbin A.G."/>
            <person name="Shore J.S."/>
        </authorList>
    </citation>
    <scope>NUCLEOTIDE SEQUENCE</scope>
    <source>
        <strain evidence="2">F60SS</strain>
        <tissue evidence="2">Leaves</tissue>
    </source>
</reference>
<reference evidence="2" key="2">
    <citation type="journal article" date="2023" name="Plants (Basel)">
        <title>Annotation of the Turnera subulata (Passifloraceae) Draft Genome Reveals the S-Locus Evolved after the Divergence of Turneroideae from Passifloroideae in a Stepwise Manner.</title>
        <authorList>
            <person name="Henning P.M."/>
            <person name="Roalson E.H."/>
            <person name="Mir W."/>
            <person name="McCubbin A.G."/>
            <person name="Shore J.S."/>
        </authorList>
    </citation>
    <scope>NUCLEOTIDE SEQUENCE</scope>
    <source>
        <strain evidence="2">F60SS</strain>
    </source>
</reference>
<keyword evidence="3" id="KW-1185">Reference proteome</keyword>
<evidence type="ECO:0000256" key="1">
    <source>
        <dbReference type="SAM" id="MobiDB-lite"/>
    </source>
</evidence>
<dbReference type="EMBL" id="JAKUCV010003658">
    <property type="protein sequence ID" value="KAJ4838078.1"/>
    <property type="molecule type" value="Genomic_DNA"/>
</dbReference>
<gene>
    <name evidence="2" type="ORF">Tsubulata_025070</name>
</gene>
<feature type="compositionally biased region" description="Polar residues" evidence="1">
    <location>
        <begin position="12"/>
        <end position="21"/>
    </location>
</feature>
<sequence length="277" mass="30234">MNNPIVDPSPIAASQPQNPTSWSFSDVVARSGVPWADEDEVEYEEGDIVFTEGIHDSGIELYETFKFHLDRQWENVVVAKDCFHALANGPWQIFRDALVVQLWTASFRASEGVIMKVVVWVQFLDLSLARYHPRILHALGSLVCVSYGCVSHALNLCPHVLATSSPSIAPSSSSVPESNASVQLPPLPPPSEEGYVGEWMNAVWSSRKRKDFLVLSKVVSKQRIGPKSKTKPNSGKGNKGKALAQHVAPSDSVVVLPTLSMSHSTVTLPLSTHSTLV</sequence>
<organism evidence="2 3">
    <name type="scientific">Turnera subulata</name>
    <dbReference type="NCBI Taxonomy" id="218843"/>
    <lineage>
        <taxon>Eukaryota</taxon>
        <taxon>Viridiplantae</taxon>
        <taxon>Streptophyta</taxon>
        <taxon>Embryophyta</taxon>
        <taxon>Tracheophyta</taxon>
        <taxon>Spermatophyta</taxon>
        <taxon>Magnoliopsida</taxon>
        <taxon>eudicotyledons</taxon>
        <taxon>Gunneridae</taxon>
        <taxon>Pentapetalae</taxon>
        <taxon>rosids</taxon>
        <taxon>fabids</taxon>
        <taxon>Malpighiales</taxon>
        <taxon>Passifloraceae</taxon>
        <taxon>Turnera</taxon>
    </lineage>
</organism>
<evidence type="ECO:0008006" key="4">
    <source>
        <dbReference type="Google" id="ProtNLM"/>
    </source>
</evidence>
<proteinExistence type="predicted"/>
<feature type="region of interest" description="Disordered" evidence="1">
    <location>
        <begin position="223"/>
        <end position="246"/>
    </location>
</feature>
<protein>
    <recommendedName>
        <fullName evidence="4">DUF4283 domain-containing protein</fullName>
    </recommendedName>
</protein>
<feature type="region of interest" description="Disordered" evidence="1">
    <location>
        <begin position="1"/>
        <end position="21"/>
    </location>
</feature>
<dbReference type="OrthoDB" id="1939300at2759"/>
<comment type="caution">
    <text evidence="2">The sequence shown here is derived from an EMBL/GenBank/DDBJ whole genome shotgun (WGS) entry which is preliminary data.</text>
</comment>